<evidence type="ECO:0000256" key="1">
    <source>
        <dbReference type="ARBA" id="ARBA00022527"/>
    </source>
</evidence>
<protein>
    <recommendedName>
        <fullName evidence="6">Protein kinase domain-containing protein</fullName>
    </recommendedName>
</protein>
<dbReference type="OrthoDB" id="8960202at2759"/>
<reference evidence="8" key="3">
    <citation type="submission" date="2015-06" db="UniProtKB">
        <authorList>
            <consortium name="EnsemblMetazoa"/>
        </authorList>
    </citation>
    <scope>IDENTIFICATION</scope>
</reference>
<dbReference type="PROSITE" id="PS50011">
    <property type="entry name" value="PROTEIN_KINASE_DOM"/>
    <property type="match status" value="1"/>
</dbReference>
<dbReference type="Gene3D" id="1.10.510.10">
    <property type="entry name" value="Transferase(Phosphotransferase) domain 1"/>
    <property type="match status" value="1"/>
</dbReference>
<dbReference type="GO" id="GO:0004674">
    <property type="term" value="F:protein serine/threonine kinase activity"/>
    <property type="evidence" value="ECO:0007669"/>
    <property type="project" value="UniProtKB-KW"/>
</dbReference>
<dbReference type="GO" id="GO:0005524">
    <property type="term" value="F:ATP binding"/>
    <property type="evidence" value="ECO:0007669"/>
    <property type="project" value="UniProtKB-KW"/>
</dbReference>
<gene>
    <name evidence="8" type="primary">20198696</name>
    <name evidence="7" type="ORF">HELRODRAFT_160347</name>
</gene>
<evidence type="ECO:0000313" key="7">
    <source>
        <dbReference type="EMBL" id="ESO06192.1"/>
    </source>
</evidence>
<dbReference type="FunFam" id="1.10.510.10:FF:001812">
    <property type="entry name" value="cAMP-dependent protein kinase catalytic subunit, putative"/>
    <property type="match status" value="1"/>
</dbReference>
<dbReference type="EMBL" id="KB096324">
    <property type="protein sequence ID" value="ESO06192.1"/>
    <property type="molecule type" value="Genomic_DNA"/>
</dbReference>
<dbReference type="InterPro" id="IPR000719">
    <property type="entry name" value="Prot_kinase_dom"/>
</dbReference>
<organism evidence="8 9">
    <name type="scientific">Helobdella robusta</name>
    <name type="common">Californian leech</name>
    <dbReference type="NCBI Taxonomy" id="6412"/>
    <lineage>
        <taxon>Eukaryota</taxon>
        <taxon>Metazoa</taxon>
        <taxon>Spiralia</taxon>
        <taxon>Lophotrochozoa</taxon>
        <taxon>Annelida</taxon>
        <taxon>Clitellata</taxon>
        <taxon>Hirudinea</taxon>
        <taxon>Rhynchobdellida</taxon>
        <taxon>Glossiphoniidae</taxon>
        <taxon>Helobdella</taxon>
    </lineage>
</organism>
<keyword evidence="4" id="KW-0418">Kinase</keyword>
<dbReference type="KEGG" id="hro:HELRODRAFT_160347"/>
<dbReference type="RefSeq" id="XP_009015560.1">
    <property type="nucleotide sequence ID" value="XM_009017312.1"/>
</dbReference>
<proteinExistence type="predicted"/>
<reference evidence="9" key="1">
    <citation type="submission" date="2012-12" db="EMBL/GenBank/DDBJ databases">
        <authorList>
            <person name="Hellsten U."/>
            <person name="Grimwood J."/>
            <person name="Chapman J.A."/>
            <person name="Shapiro H."/>
            <person name="Aerts A."/>
            <person name="Otillar R.P."/>
            <person name="Terry A.Y."/>
            <person name="Boore J.L."/>
            <person name="Simakov O."/>
            <person name="Marletaz F."/>
            <person name="Cho S.-J."/>
            <person name="Edsinger-Gonzales E."/>
            <person name="Havlak P."/>
            <person name="Kuo D.-H."/>
            <person name="Larsson T."/>
            <person name="Lv J."/>
            <person name="Arendt D."/>
            <person name="Savage R."/>
            <person name="Osoegawa K."/>
            <person name="de Jong P."/>
            <person name="Lindberg D.R."/>
            <person name="Seaver E.C."/>
            <person name="Weisblat D.A."/>
            <person name="Putnam N.H."/>
            <person name="Grigoriev I.V."/>
            <person name="Rokhsar D.S."/>
        </authorList>
    </citation>
    <scope>NUCLEOTIDE SEQUENCE</scope>
</reference>
<dbReference type="GeneID" id="20198696"/>
<feature type="domain" description="Protein kinase" evidence="6">
    <location>
        <begin position="23"/>
        <end position="138"/>
    </location>
</feature>
<evidence type="ECO:0000313" key="9">
    <source>
        <dbReference type="Proteomes" id="UP000015101"/>
    </source>
</evidence>
<keyword evidence="5" id="KW-0067">ATP-binding</keyword>
<dbReference type="SUPFAM" id="SSF56112">
    <property type="entry name" value="Protein kinase-like (PK-like)"/>
    <property type="match status" value="1"/>
</dbReference>
<dbReference type="AlphaFoldDB" id="T1EQ46"/>
<evidence type="ECO:0000313" key="8">
    <source>
        <dbReference type="EnsemblMetazoa" id="HelroP160347"/>
    </source>
</evidence>
<dbReference type="Proteomes" id="UP000015101">
    <property type="component" value="Unassembled WGS sequence"/>
</dbReference>
<accession>T1EQ46</accession>
<dbReference type="STRING" id="6412.T1EQ46"/>
<dbReference type="PANTHER" id="PTHR24346">
    <property type="entry name" value="MAP/MICROTUBULE AFFINITY-REGULATING KINASE"/>
    <property type="match status" value="1"/>
</dbReference>
<keyword evidence="2" id="KW-0808">Transferase</keyword>
<dbReference type="eggNOG" id="KOG0586">
    <property type="taxonomic scope" value="Eukaryota"/>
</dbReference>
<keyword evidence="9" id="KW-1185">Reference proteome</keyword>
<dbReference type="CTD" id="20198696"/>
<dbReference type="PANTHER" id="PTHR24346:SF82">
    <property type="entry name" value="KP78A-RELATED"/>
    <property type="match status" value="1"/>
</dbReference>
<keyword evidence="3" id="KW-0547">Nucleotide-binding</keyword>
<dbReference type="InterPro" id="IPR011009">
    <property type="entry name" value="Kinase-like_dom_sf"/>
</dbReference>
<name>T1EQ46_HELRO</name>
<evidence type="ECO:0000256" key="2">
    <source>
        <dbReference type="ARBA" id="ARBA00022679"/>
    </source>
</evidence>
<evidence type="ECO:0000259" key="6">
    <source>
        <dbReference type="PROSITE" id="PS50011"/>
    </source>
</evidence>
<dbReference type="HOGENOM" id="CLU_1857434_0_0_1"/>
<sequence length="138" mass="16171">MSIEKQFSVHAVPSFKQRYENTTLLGMILNYGNVSKMLAYACSSTIEFIVIMSLRRMIVMICIHSYSATLKPMKKLFREVRIMKTLDHPNIVKLYEVIENEKCLFLVMEYASRGEIFDYLVANGRMKEKDVRAKFRQV</sequence>
<dbReference type="EnsemblMetazoa" id="HelroT160347">
    <property type="protein sequence ID" value="HelroP160347"/>
    <property type="gene ID" value="HelroG160347"/>
</dbReference>
<reference evidence="7 9" key="2">
    <citation type="journal article" date="2013" name="Nature">
        <title>Insights into bilaterian evolution from three spiralian genomes.</title>
        <authorList>
            <person name="Simakov O."/>
            <person name="Marletaz F."/>
            <person name="Cho S.J."/>
            <person name="Edsinger-Gonzales E."/>
            <person name="Havlak P."/>
            <person name="Hellsten U."/>
            <person name="Kuo D.H."/>
            <person name="Larsson T."/>
            <person name="Lv J."/>
            <person name="Arendt D."/>
            <person name="Savage R."/>
            <person name="Osoegawa K."/>
            <person name="de Jong P."/>
            <person name="Grimwood J."/>
            <person name="Chapman J.A."/>
            <person name="Shapiro H."/>
            <person name="Aerts A."/>
            <person name="Otillar R.P."/>
            <person name="Terry A.Y."/>
            <person name="Boore J.L."/>
            <person name="Grigoriev I.V."/>
            <person name="Lindberg D.R."/>
            <person name="Seaver E.C."/>
            <person name="Weisblat D.A."/>
            <person name="Putnam N.H."/>
            <person name="Rokhsar D.S."/>
        </authorList>
    </citation>
    <scope>NUCLEOTIDE SEQUENCE</scope>
</reference>
<evidence type="ECO:0000256" key="4">
    <source>
        <dbReference type="ARBA" id="ARBA00022777"/>
    </source>
</evidence>
<evidence type="ECO:0000256" key="3">
    <source>
        <dbReference type="ARBA" id="ARBA00022741"/>
    </source>
</evidence>
<dbReference type="InParanoid" id="T1EQ46"/>
<dbReference type="EMBL" id="AMQM01000579">
    <property type="status" value="NOT_ANNOTATED_CDS"/>
    <property type="molecule type" value="Genomic_DNA"/>
</dbReference>
<keyword evidence="1" id="KW-0723">Serine/threonine-protein kinase</keyword>
<evidence type="ECO:0000256" key="5">
    <source>
        <dbReference type="ARBA" id="ARBA00022840"/>
    </source>
</evidence>
<dbReference type="Pfam" id="PF00069">
    <property type="entry name" value="Pkinase"/>
    <property type="match status" value="1"/>
</dbReference>